<evidence type="ECO:0000259" key="8">
    <source>
        <dbReference type="PROSITE" id="PS50991"/>
    </source>
</evidence>
<dbReference type="EMBL" id="CGIG01000001">
    <property type="protein sequence ID" value="CPR16630.1"/>
    <property type="molecule type" value="Genomic_DNA"/>
</dbReference>
<organism evidence="9 11">
    <name type="scientific">Brenneria goodwinii</name>
    <dbReference type="NCBI Taxonomy" id="1109412"/>
    <lineage>
        <taxon>Bacteria</taxon>
        <taxon>Pseudomonadati</taxon>
        <taxon>Pseudomonadota</taxon>
        <taxon>Gammaproteobacteria</taxon>
        <taxon>Enterobacterales</taxon>
        <taxon>Pectobacteriaceae</taxon>
        <taxon>Brenneria</taxon>
    </lineage>
</organism>
<dbReference type="Proteomes" id="UP000044377">
    <property type="component" value="Unassembled WGS sequence"/>
</dbReference>
<keyword evidence="5 7" id="KW-0808">Transferase</keyword>
<dbReference type="Proteomes" id="UP000285972">
    <property type="component" value="Unassembled WGS sequence"/>
</dbReference>
<dbReference type="CDD" id="cd07939">
    <property type="entry name" value="DRE_TIM_NifV"/>
    <property type="match status" value="1"/>
</dbReference>
<accession>A0A0G4JUZ2</accession>
<dbReference type="SUPFAM" id="SSF51569">
    <property type="entry name" value="Aldolase"/>
    <property type="match status" value="1"/>
</dbReference>
<dbReference type="OrthoDB" id="9803573at2"/>
<proteinExistence type="inferred from homology"/>
<dbReference type="PROSITE" id="PS00815">
    <property type="entry name" value="AIPM_HOMOCIT_SYNTH_1"/>
    <property type="match status" value="1"/>
</dbReference>
<dbReference type="PROSITE" id="PS50991">
    <property type="entry name" value="PYR_CT"/>
    <property type="match status" value="1"/>
</dbReference>
<evidence type="ECO:0000313" key="12">
    <source>
        <dbReference type="Proteomes" id="UP000285972"/>
    </source>
</evidence>
<dbReference type="InterPro" id="IPR000891">
    <property type="entry name" value="PYR_CT"/>
</dbReference>
<dbReference type="InterPro" id="IPR002034">
    <property type="entry name" value="AIPM/Hcit_synth_CS"/>
</dbReference>
<reference evidence="10 12" key="3">
    <citation type="submission" date="2016-09" db="EMBL/GenBank/DDBJ databases">
        <authorList>
            <person name="Doonan J."/>
            <person name="Pachebat J.A."/>
            <person name="Golyshin P.N."/>
            <person name="Denman S."/>
            <person name="Mcdonald J.E."/>
        </authorList>
    </citation>
    <scope>NUCLEOTIDE SEQUENCE [LARGE SCALE GENOMIC DNA]</scope>
    <source>
        <strain evidence="10 12">FRB141</strain>
    </source>
</reference>
<evidence type="ECO:0000313" key="9">
    <source>
        <dbReference type="EMBL" id="CPR16630.1"/>
    </source>
</evidence>
<comment type="function">
    <text evidence="1">This protein is a Fe-Mo-cofactor biosynthetic component.</text>
</comment>
<dbReference type="AlphaFoldDB" id="A0A0G4JUZ2"/>
<dbReference type="GO" id="GO:0004410">
    <property type="term" value="F:homocitrate synthase activity"/>
    <property type="evidence" value="ECO:0007669"/>
    <property type="project" value="UniProtKB-EC"/>
</dbReference>
<keyword evidence="9" id="KW-0012">Acyltransferase</keyword>
<dbReference type="Gene3D" id="3.20.20.70">
    <property type="entry name" value="Aldolase class I"/>
    <property type="match status" value="1"/>
</dbReference>
<protein>
    <recommendedName>
        <fullName evidence="4">Homocitrate synthase</fullName>
        <ecNumber evidence="3">2.3.3.14</ecNumber>
    </recommendedName>
</protein>
<dbReference type="Gene3D" id="1.10.238.260">
    <property type="match status" value="1"/>
</dbReference>
<gene>
    <name evidence="10" type="ORF">BIY26_22580</name>
    <name evidence="9" type="ORF">BN1221_02185</name>
</gene>
<dbReference type="PANTHER" id="PTHR42880">
    <property type="entry name" value="HOMOCITRATE SYNTHASE"/>
    <property type="match status" value="1"/>
</dbReference>
<dbReference type="STRING" id="1109412.BN1221_02185"/>
<evidence type="ECO:0000256" key="5">
    <source>
        <dbReference type="ARBA" id="ARBA00022679"/>
    </source>
</evidence>
<dbReference type="Pfam" id="PF00682">
    <property type="entry name" value="HMGL-like"/>
    <property type="match status" value="1"/>
</dbReference>
<reference evidence="11" key="2">
    <citation type="submission" date="2015-01" db="EMBL/GenBank/DDBJ databases">
        <authorList>
            <person name="Paterson Steve"/>
        </authorList>
    </citation>
    <scope>NUCLEOTIDE SEQUENCE [LARGE SCALE GENOMIC DNA]</scope>
    <source>
        <strain evidence="11">OBR1</strain>
    </source>
</reference>
<reference evidence="9" key="1">
    <citation type="submission" date="2015-01" db="EMBL/GenBank/DDBJ databases">
        <authorList>
            <person name="Xiang T."/>
            <person name="Song Y."/>
            <person name="Huang L."/>
            <person name="Wang B."/>
            <person name="Wu P."/>
        </authorList>
    </citation>
    <scope>NUCLEOTIDE SEQUENCE [LARGE SCALE GENOMIC DNA]</scope>
    <source>
        <strain evidence="9">OBR1</strain>
    </source>
</reference>
<name>A0A0G4JUZ2_9GAMM</name>
<evidence type="ECO:0000256" key="6">
    <source>
        <dbReference type="ARBA" id="ARBA00048019"/>
    </source>
</evidence>
<dbReference type="PROSITE" id="PS00816">
    <property type="entry name" value="AIPM_HOMOCIT_SYNTH_2"/>
    <property type="match status" value="1"/>
</dbReference>
<dbReference type="GeneID" id="70909397"/>
<evidence type="ECO:0000313" key="11">
    <source>
        <dbReference type="Proteomes" id="UP000044377"/>
    </source>
</evidence>
<keyword evidence="11" id="KW-1185">Reference proteome</keyword>
<dbReference type="EMBL" id="MJLX01000115">
    <property type="protein sequence ID" value="RLM16043.1"/>
    <property type="molecule type" value="Genomic_DNA"/>
</dbReference>
<dbReference type="EC" id="2.3.3.14" evidence="3"/>
<dbReference type="InterPro" id="IPR013785">
    <property type="entry name" value="Aldolase_TIM"/>
</dbReference>
<evidence type="ECO:0000256" key="4">
    <source>
        <dbReference type="ARBA" id="ARBA00020735"/>
    </source>
</evidence>
<feature type="domain" description="Pyruvate carboxyltransferase" evidence="8">
    <location>
        <begin position="6"/>
        <end position="257"/>
    </location>
</feature>
<evidence type="ECO:0000256" key="2">
    <source>
        <dbReference type="ARBA" id="ARBA00006154"/>
    </source>
</evidence>
<dbReference type="InterPro" id="IPR054691">
    <property type="entry name" value="LeuA/HCS_post-cat"/>
</dbReference>
<comment type="similarity">
    <text evidence="2 7">Belongs to the alpha-IPM synthase/homocitrate synthase family.</text>
</comment>
<dbReference type="Pfam" id="PF22617">
    <property type="entry name" value="HCS_D2"/>
    <property type="match status" value="1"/>
</dbReference>
<dbReference type="RefSeq" id="WP_048637307.1">
    <property type="nucleotide sequence ID" value="NZ_CGIG01000001.1"/>
</dbReference>
<evidence type="ECO:0000256" key="7">
    <source>
        <dbReference type="RuleBase" id="RU003523"/>
    </source>
</evidence>
<dbReference type="InterPro" id="IPR013477">
    <property type="entry name" value="NifV/FrbC"/>
</dbReference>
<sequence length="380" mass="41563">MIRKDIILEDTTLRDGEQAPGVAFSKETKLKIFNKLLDTGVKWIEPGIAAMGGEELDTLCAILERKDEAILVGWNRGIRGDIATSIDLGFEAVHIGLPTSDIHLKKSVGKDRKWLIQKASDLVKYAKDRGVYVSISAEDIGRTDIPFLQEYASAITEAGADRLRLSDTIGILSPEEYSRRVEAVGRVSQIDLQCHCHNDFGLAVANTIAGLKAGAKYFHVCVNAMGERAGMPDLAQTSLALKHLYGRDLKLKTDNLKELAEIVAEASHQPLPAWQPIVGDNVFAHESGIHVNGMLKDTVTFEPFAPEEVGNIRKYVIGKHSGRATLRSVLENFGYAIDEDMLVKCLSEVRAKAISQGKALTPGQLCELYNTLAPASEVTK</sequence>
<evidence type="ECO:0000313" key="10">
    <source>
        <dbReference type="EMBL" id="RLM16043.1"/>
    </source>
</evidence>
<evidence type="ECO:0000256" key="1">
    <source>
        <dbReference type="ARBA" id="ARBA00003050"/>
    </source>
</evidence>
<dbReference type="KEGG" id="bgj:AWC36_21445"/>
<comment type="catalytic activity">
    <reaction evidence="6">
        <text>acetyl-CoA + 2-oxoglutarate + H2O = (2R)-homocitrate + CoA + H(+)</text>
        <dbReference type="Rhea" id="RHEA:12929"/>
        <dbReference type="ChEBI" id="CHEBI:15377"/>
        <dbReference type="ChEBI" id="CHEBI:15378"/>
        <dbReference type="ChEBI" id="CHEBI:16810"/>
        <dbReference type="ChEBI" id="CHEBI:57287"/>
        <dbReference type="ChEBI" id="CHEBI:57288"/>
        <dbReference type="ChEBI" id="CHEBI:58884"/>
        <dbReference type="EC" id="2.3.3.14"/>
    </reaction>
</comment>
<evidence type="ECO:0000256" key="3">
    <source>
        <dbReference type="ARBA" id="ARBA00012974"/>
    </source>
</evidence>
<dbReference type="GO" id="GO:0019752">
    <property type="term" value="P:carboxylic acid metabolic process"/>
    <property type="evidence" value="ECO:0007669"/>
    <property type="project" value="InterPro"/>
</dbReference>
<dbReference type="PANTHER" id="PTHR42880:SF1">
    <property type="entry name" value="ISOPROPYLMALATE_HOMOCITRATE_CITRAMALATE SYNTHASE FAMILY PROTEIN"/>
    <property type="match status" value="1"/>
</dbReference>